<keyword evidence="5" id="KW-1185">Reference proteome</keyword>
<name>A0A9W6FAJ8_9CHLO</name>
<evidence type="ECO:0000313" key="5">
    <source>
        <dbReference type="Proteomes" id="UP001165080"/>
    </source>
</evidence>
<dbReference type="InterPro" id="IPR005094">
    <property type="entry name" value="Endonuclease_MobA/VirD2"/>
</dbReference>
<accession>A0A9W6FAJ8</accession>
<dbReference type="Pfam" id="PF05713">
    <property type="entry name" value="MobC"/>
    <property type="match status" value="1"/>
</dbReference>
<feature type="domain" description="Bacterial mobilisation" evidence="3">
    <location>
        <begin position="53"/>
        <end position="84"/>
    </location>
</feature>
<gene>
    <name evidence="4" type="primary">PLESTB003643</name>
    <name evidence="4" type="ORF">PLESTB_001908300</name>
</gene>
<proteinExistence type="predicted"/>
<reference evidence="4 5" key="1">
    <citation type="journal article" date="2023" name="Commun. Biol.">
        <title>Reorganization of the ancestral sex-determining regions during the evolution of trioecy in Pleodorina starrii.</title>
        <authorList>
            <person name="Takahashi K."/>
            <person name="Suzuki S."/>
            <person name="Kawai-Toyooka H."/>
            <person name="Yamamoto K."/>
            <person name="Hamaji T."/>
            <person name="Ootsuki R."/>
            <person name="Yamaguchi H."/>
            <person name="Kawachi M."/>
            <person name="Higashiyama T."/>
            <person name="Nozaki H."/>
        </authorList>
    </citation>
    <scope>NUCLEOTIDE SEQUENCE [LARGE SCALE GENOMIC DNA]</scope>
    <source>
        <strain evidence="4 5">NIES-4479</strain>
    </source>
</reference>
<dbReference type="Pfam" id="PF03432">
    <property type="entry name" value="Relaxase"/>
    <property type="match status" value="1"/>
</dbReference>
<evidence type="ECO:0000259" key="2">
    <source>
        <dbReference type="Pfam" id="PF03432"/>
    </source>
</evidence>
<dbReference type="InterPro" id="IPR008687">
    <property type="entry name" value="MobC"/>
</dbReference>
<evidence type="ECO:0000259" key="3">
    <source>
        <dbReference type="Pfam" id="PF05713"/>
    </source>
</evidence>
<comment type="caution">
    <text evidence="4">The sequence shown here is derived from an EMBL/GenBank/DDBJ whole genome shotgun (WGS) entry which is preliminary data.</text>
</comment>
<evidence type="ECO:0008006" key="6">
    <source>
        <dbReference type="Google" id="ProtNLM"/>
    </source>
</evidence>
<evidence type="ECO:0000313" key="4">
    <source>
        <dbReference type="EMBL" id="GLC62517.1"/>
    </source>
</evidence>
<dbReference type="Proteomes" id="UP001165080">
    <property type="component" value="Unassembled WGS sequence"/>
</dbReference>
<feature type="region of interest" description="Disordered" evidence="1">
    <location>
        <begin position="520"/>
        <end position="570"/>
    </location>
</feature>
<feature type="domain" description="MobA/VirD2-like nuclease" evidence="2">
    <location>
        <begin position="121"/>
        <end position="236"/>
    </location>
</feature>
<evidence type="ECO:0000256" key="1">
    <source>
        <dbReference type="SAM" id="MobiDB-lite"/>
    </source>
</evidence>
<protein>
    <recommendedName>
        <fullName evidence="6">Relaxase</fullName>
    </recommendedName>
</protein>
<dbReference type="EMBL" id="BRXU01000066">
    <property type="protein sequence ID" value="GLC62517.1"/>
    <property type="molecule type" value="Genomic_DNA"/>
</dbReference>
<organism evidence="4 5">
    <name type="scientific">Pleodorina starrii</name>
    <dbReference type="NCBI Taxonomy" id="330485"/>
    <lineage>
        <taxon>Eukaryota</taxon>
        <taxon>Viridiplantae</taxon>
        <taxon>Chlorophyta</taxon>
        <taxon>core chlorophytes</taxon>
        <taxon>Chlorophyceae</taxon>
        <taxon>CS clade</taxon>
        <taxon>Chlamydomonadales</taxon>
        <taxon>Volvocaceae</taxon>
        <taxon>Pleodorina</taxon>
    </lineage>
</organism>
<sequence length="570" mass="63094">MSESERAALMVLEQQTGLSPSALMVEAVFGSADPVAVQLRRNQLAELIQMRHQMATIANNVNQIARHANSTGEGDKPVGLMKYLVGPGRANEHTDPHLVGGSPLIMAWHDDVQLNEEAAVSIAGEIDLNRRSFGVDADAKHIWHCSLSIPYQDREVTDQEWADIASKFMDEMDFTDAGAKAPCQWVAVHHGRSTKGNDHIHIVASTIRGDGTKWNWGNDFPRAQKVARGIEKDFNLIQLGNHSERWLQQGEVRRDSTREPTRFALERTVRACAVAADSEAQFVRQMRRANMLVHPRFAAGTDSVVTGYSVAERPPKGMRPLWFGGGKLAQDLTLPSLRTRWPDTPVSAQEASEEWMAAKRHRRIVHPDAPGAVLDEVTARRLADELKEVRRRLVKLAPDDHQAWAHAAREASGVFAAWSHATEDGQGPLGRTARTLARSAHRSGLKITTPLEAPLRTSGTTAFLLAVTKAPSPMAQALIMNQMLRMTRAFQDMHQANKELRETQLIVDTFRQHLSVVAEPLPEVEPSSPKRSAAHAGPARARGALRETQGPTVEHPYVDHTPRTDYGMEL</sequence>
<dbReference type="AlphaFoldDB" id="A0A9W6FAJ8"/>